<feature type="compositionally biased region" description="Polar residues" evidence="4">
    <location>
        <begin position="8"/>
        <end position="21"/>
    </location>
</feature>
<dbReference type="OrthoDB" id="446113at2759"/>
<accession>A0A2A2L612</accession>
<dbReference type="InterPro" id="IPR000504">
    <property type="entry name" value="RRM_dom"/>
</dbReference>
<comment type="caution">
    <text evidence="6">The sequence shown here is derived from an EMBL/GenBank/DDBJ whole genome shotgun (WGS) entry which is preliminary data.</text>
</comment>
<comment type="similarity">
    <text evidence="1">Belongs to the RRM TRSPAP family.</text>
</comment>
<feature type="domain" description="RRM" evidence="5">
    <location>
        <begin position="49"/>
        <end position="132"/>
    </location>
</feature>
<evidence type="ECO:0000313" key="6">
    <source>
        <dbReference type="EMBL" id="PAV81578.1"/>
    </source>
</evidence>
<sequence length="339" mass="37816">MFKKKDSQMSPITSGVEGNSVESEDDEGHTDGHGDEQNEPYGAPLDAHRTLWMGDLNTKWSAEFIAESFKTMGLNPTTIKMTTEKSTGKPSAYCFVEFKDTEDARKAMLKSNGKPIPGAEPPTRFNLSFANDPRAPSVEFNLYANNLDEDVDDAELYQIFGKKYPSCRGAKVYRNSDGSSRCIGFIRFCDQKDQELALIEMNHIKIRGQDIQLKLAPLKQRLPRFQINQKSSYSGHRSGPPGRNPPHAIVNPIMSSGHYMQHPHPSVSMPSAPAPEVRPPSPPVLVPINDPTPEEANNELVENGDVWFEELEESRWTSCIADSALSGSEFCRQLADSRW</sequence>
<dbReference type="Gene3D" id="3.30.70.330">
    <property type="match status" value="2"/>
</dbReference>
<dbReference type="PROSITE" id="PS50102">
    <property type="entry name" value="RRM"/>
    <property type="match status" value="2"/>
</dbReference>
<evidence type="ECO:0000256" key="1">
    <source>
        <dbReference type="ARBA" id="ARBA00008920"/>
    </source>
</evidence>
<dbReference type="InterPro" id="IPR035979">
    <property type="entry name" value="RBD_domain_sf"/>
</dbReference>
<evidence type="ECO:0000259" key="5">
    <source>
        <dbReference type="PROSITE" id="PS50102"/>
    </source>
</evidence>
<dbReference type="InterPro" id="IPR012677">
    <property type="entry name" value="Nucleotide-bd_a/b_plait_sf"/>
</dbReference>
<dbReference type="Pfam" id="PF00076">
    <property type="entry name" value="RRM_1"/>
    <property type="match status" value="2"/>
</dbReference>
<feature type="region of interest" description="Disordered" evidence="4">
    <location>
        <begin position="230"/>
        <end position="297"/>
    </location>
</feature>
<feature type="region of interest" description="Disordered" evidence="4">
    <location>
        <begin position="1"/>
        <end position="44"/>
    </location>
</feature>
<dbReference type="PANTHER" id="PTHR37457">
    <property type="entry name" value="TRNA SELENOCYSTEINE 1-ASSOCIATED PROTEIN 1-RELATED"/>
    <property type="match status" value="1"/>
</dbReference>
<protein>
    <recommendedName>
        <fullName evidence="2">tRNA selenocysteine-associated protein 1</fullName>
    </recommendedName>
</protein>
<dbReference type="GO" id="GO:0003723">
    <property type="term" value="F:RNA binding"/>
    <property type="evidence" value="ECO:0007669"/>
    <property type="project" value="UniProtKB-UniRule"/>
</dbReference>
<keyword evidence="7" id="KW-1185">Reference proteome</keyword>
<evidence type="ECO:0000313" key="7">
    <source>
        <dbReference type="Proteomes" id="UP000218231"/>
    </source>
</evidence>
<gene>
    <name evidence="6" type="ORF">WR25_02781</name>
</gene>
<evidence type="ECO:0000256" key="4">
    <source>
        <dbReference type="SAM" id="MobiDB-lite"/>
    </source>
</evidence>
<dbReference type="SUPFAM" id="SSF54928">
    <property type="entry name" value="RNA-binding domain, RBD"/>
    <property type="match status" value="1"/>
</dbReference>
<feature type="domain" description="RRM" evidence="5">
    <location>
        <begin position="140"/>
        <end position="218"/>
    </location>
</feature>
<reference evidence="6 7" key="1">
    <citation type="journal article" date="2017" name="Curr. Biol.">
        <title>Genome architecture and evolution of a unichromosomal asexual nematode.</title>
        <authorList>
            <person name="Fradin H."/>
            <person name="Zegar C."/>
            <person name="Gutwein M."/>
            <person name="Lucas J."/>
            <person name="Kovtun M."/>
            <person name="Corcoran D."/>
            <person name="Baugh L.R."/>
            <person name="Kiontke K."/>
            <person name="Gunsalus K."/>
            <person name="Fitch D.H."/>
            <person name="Piano F."/>
        </authorList>
    </citation>
    <scope>NUCLEOTIDE SEQUENCE [LARGE SCALE GENOMIC DNA]</scope>
    <source>
        <strain evidence="6">PF1309</strain>
    </source>
</reference>
<keyword evidence="3" id="KW-0694">RNA-binding</keyword>
<evidence type="ECO:0000256" key="2">
    <source>
        <dbReference type="ARBA" id="ARBA00033477"/>
    </source>
</evidence>
<dbReference type="PANTHER" id="PTHR37457:SF3">
    <property type="entry name" value="TRNA SELENOCYSTEINE-ASSOCIATED PROTEIN 1"/>
    <property type="match status" value="1"/>
</dbReference>
<proteinExistence type="inferred from homology"/>
<dbReference type="STRING" id="2018661.A0A2A2L612"/>
<organism evidence="6 7">
    <name type="scientific">Diploscapter pachys</name>
    <dbReference type="NCBI Taxonomy" id="2018661"/>
    <lineage>
        <taxon>Eukaryota</taxon>
        <taxon>Metazoa</taxon>
        <taxon>Ecdysozoa</taxon>
        <taxon>Nematoda</taxon>
        <taxon>Chromadorea</taxon>
        <taxon>Rhabditida</taxon>
        <taxon>Rhabditina</taxon>
        <taxon>Rhabditomorpha</taxon>
        <taxon>Rhabditoidea</taxon>
        <taxon>Rhabditidae</taxon>
        <taxon>Diploscapter</taxon>
    </lineage>
</organism>
<dbReference type="SMART" id="SM00360">
    <property type="entry name" value="RRM"/>
    <property type="match status" value="2"/>
</dbReference>
<feature type="compositionally biased region" description="Pro residues" evidence="4">
    <location>
        <begin position="272"/>
        <end position="285"/>
    </location>
</feature>
<dbReference type="InterPro" id="IPR040434">
    <property type="entry name" value="TSAP1"/>
</dbReference>
<evidence type="ECO:0000256" key="3">
    <source>
        <dbReference type="PROSITE-ProRule" id="PRU00176"/>
    </source>
</evidence>
<name>A0A2A2L612_9BILA</name>
<dbReference type="AlphaFoldDB" id="A0A2A2L612"/>
<dbReference type="Proteomes" id="UP000218231">
    <property type="component" value="Unassembled WGS sequence"/>
</dbReference>
<dbReference type="EMBL" id="LIAE01007154">
    <property type="protein sequence ID" value="PAV81578.1"/>
    <property type="molecule type" value="Genomic_DNA"/>
</dbReference>
<dbReference type="FunFam" id="3.30.70.330:FF:000159">
    <property type="entry name" value="tRNA selenocysteine 1-associated protein 1"/>
    <property type="match status" value="1"/>
</dbReference>